<feature type="compositionally biased region" description="Basic residues" evidence="1">
    <location>
        <begin position="48"/>
        <end position="59"/>
    </location>
</feature>
<accession>A0ABD3NCI2</accession>
<dbReference type="EMBL" id="JALLAZ020001515">
    <property type="protein sequence ID" value="KAL3773667.1"/>
    <property type="molecule type" value="Genomic_DNA"/>
</dbReference>
<evidence type="ECO:0000313" key="2">
    <source>
        <dbReference type="EMBL" id="KAL3773667.1"/>
    </source>
</evidence>
<dbReference type="Proteomes" id="UP001530315">
    <property type="component" value="Unassembled WGS sequence"/>
</dbReference>
<organism evidence="2 3">
    <name type="scientific">Stephanodiscus triporus</name>
    <dbReference type="NCBI Taxonomy" id="2934178"/>
    <lineage>
        <taxon>Eukaryota</taxon>
        <taxon>Sar</taxon>
        <taxon>Stramenopiles</taxon>
        <taxon>Ochrophyta</taxon>
        <taxon>Bacillariophyta</taxon>
        <taxon>Coscinodiscophyceae</taxon>
        <taxon>Thalassiosirophycidae</taxon>
        <taxon>Stephanodiscales</taxon>
        <taxon>Stephanodiscaceae</taxon>
        <taxon>Stephanodiscus</taxon>
    </lineage>
</organism>
<comment type="caution">
    <text evidence="2">The sequence shown here is derived from an EMBL/GenBank/DDBJ whole genome shotgun (WGS) entry which is preliminary data.</text>
</comment>
<keyword evidence="3" id="KW-1185">Reference proteome</keyword>
<dbReference type="AlphaFoldDB" id="A0ABD3NCI2"/>
<feature type="region of interest" description="Disordered" evidence="1">
    <location>
        <begin position="1"/>
        <end position="59"/>
    </location>
</feature>
<reference evidence="2 3" key="1">
    <citation type="submission" date="2024-10" db="EMBL/GenBank/DDBJ databases">
        <title>Updated reference genomes for cyclostephanoid diatoms.</title>
        <authorList>
            <person name="Roberts W.R."/>
            <person name="Alverson A.J."/>
        </authorList>
    </citation>
    <scope>NUCLEOTIDE SEQUENCE [LARGE SCALE GENOMIC DNA]</scope>
    <source>
        <strain evidence="2 3">AJA276-08</strain>
    </source>
</reference>
<gene>
    <name evidence="2" type="ORF">ACHAW5_007957</name>
</gene>
<protein>
    <submittedName>
        <fullName evidence="2">Uncharacterized protein</fullName>
    </submittedName>
</protein>
<sequence>MMMTLGVNSLHRMRSKPLAPSRACQSTAKKPRCTYDSDADEIDDSKVRPKPTAHGKKMG</sequence>
<evidence type="ECO:0000256" key="1">
    <source>
        <dbReference type="SAM" id="MobiDB-lite"/>
    </source>
</evidence>
<name>A0ABD3NCI2_9STRA</name>
<evidence type="ECO:0000313" key="3">
    <source>
        <dbReference type="Proteomes" id="UP001530315"/>
    </source>
</evidence>
<proteinExistence type="predicted"/>